<dbReference type="Proteomes" id="UP000187013">
    <property type="component" value="Unassembled WGS sequence"/>
</dbReference>
<evidence type="ECO:0000313" key="16">
    <source>
        <dbReference type="Proteomes" id="UP000187013"/>
    </source>
</evidence>
<dbReference type="InterPro" id="IPR050464">
    <property type="entry name" value="Zeta_carotene_desat/Oxidored"/>
</dbReference>
<comment type="cofactor">
    <cofactor evidence="13">
        <name>FAD</name>
        <dbReference type="ChEBI" id="CHEBI:57692"/>
    </cofactor>
    <text evidence="13">Binds 1 FAD per subunit.</text>
</comment>
<keyword evidence="10 13" id="KW-0627">Porphyrin biosynthesis</keyword>
<dbReference type="InterPro" id="IPR004572">
    <property type="entry name" value="Protoporphyrinogen_oxidase"/>
</dbReference>
<evidence type="ECO:0000256" key="1">
    <source>
        <dbReference type="ARBA" id="ARBA00002600"/>
    </source>
</evidence>
<dbReference type="EC" id="1.3.3.4" evidence="4 13"/>
<reference evidence="15 16" key="1">
    <citation type="submission" date="2016-08" db="EMBL/GenBank/DDBJ databases">
        <title>Draft genome sequence of allopolyploid Zygosaccharomyces rouxii.</title>
        <authorList>
            <person name="Watanabe J."/>
            <person name="Uehara K."/>
            <person name="Mogi Y."/>
            <person name="Tsukioka Y."/>
        </authorList>
    </citation>
    <scope>NUCLEOTIDE SEQUENCE [LARGE SCALE GENOMIC DNA]</scope>
    <source>
        <strain evidence="15 16">NBRC 110957</strain>
    </source>
</reference>
<accession>A0A1Q3A0N1</accession>
<evidence type="ECO:0000313" key="15">
    <source>
        <dbReference type="EMBL" id="GAV49241.1"/>
    </source>
</evidence>
<evidence type="ECO:0000259" key="14">
    <source>
        <dbReference type="Pfam" id="PF01593"/>
    </source>
</evidence>
<dbReference type="FunFam" id="3.50.50.60:FF:000276">
    <property type="entry name" value="Protoporphyrinogen oxidase"/>
    <property type="match status" value="1"/>
</dbReference>
<dbReference type="NCBIfam" id="TIGR00562">
    <property type="entry name" value="proto_IX_ox"/>
    <property type="match status" value="1"/>
</dbReference>
<dbReference type="InterPro" id="IPR036188">
    <property type="entry name" value="FAD/NAD-bd_sf"/>
</dbReference>
<evidence type="ECO:0000256" key="9">
    <source>
        <dbReference type="ARBA" id="ARBA00023133"/>
    </source>
</evidence>
<keyword evidence="8" id="KW-0496">Mitochondrion</keyword>
<sequence length="541" mass="60663">MQGPLKSLAPNARVGVVGGGISGLTFSYFLAKLRPDVHVTVFESKPRTGGWIRSLDTQDNEGSPIMLEQGPRTLRGVSDGTVLMADILKDLKRHSLLQYVRKRSRANKKFLLDTNDQLVQVPNSLMSALRFCFNPMGKGVLSGYLGERFRSKDSRPPGGDESVHSFISRRTGNELVSTNLVSAVCHGIYADDVKKLSARKVMGKFMDYEAQYGSIIKGSKKVNSQNKKSLSASGLTPLISLYRDAFSKDKYELARLIRDFSKYPMIGLSGGLETFTRSLTQELDKWPNVNLELQRQVQSVSKDPLSNRITVKTTEGPPVGDFDHLRITTNPSTWKETGLFNDQLSQKLLQRPQSNTVLLVNYYWPHEDLLLKNQQGFGYLVPQNRKNPEQLLGIIFDSVIEKNYNAYYPGFTKDMFTGLSKRQEYTKLTVMLGGHYLKERHTVPTAEETILAAKQALHNHLGISQQPLDNGTWKFVVAQDCLPHFFVGYSQWKHQVEQEVLNKFAGHISLGGMGFARGPGVPDVVTDSFMDVYKMVQDSKA</sequence>
<proteinExistence type="inferred from homology"/>
<evidence type="ECO:0000256" key="5">
    <source>
        <dbReference type="ARBA" id="ARBA00022630"/>
    </source>
</evidence>
<feature type="domain" description="Amine oxidase" evidence="14">
    <location>
        <begin position="21"/>
        <end position="410"/>
    </location>
</feature>
<dbReference type="EMBL" id="BDGX01000014">
    <property type="protein sequence ID" value="GAV49241.1"/>
    <property type="molecule type" value="Genomic_DNA"/>
</dbReference>
<comment type="function">
    <text evidence="1 13">Catalyzes the 6-electron oxidation of protoporphyrinogen-IX to form protoporphyrin-IX.</text>
</comment>
<keyword evidence="7 13" id="KW-0560">Oxidoreductase</keyword>
<dbReference type="InterPro" id="IPR002937">
    <property type="entry name" value="Amino_oxidase"/>
</dbReference>
<comment type="similarity">
    <text evidence="3 13">Belongs to the protoporphyrinogen/coproporphyrinogen oxidase family. Protoporphyrinogen oxidase subfamily.</text>
</comment>
<evidence type="ECO:0000256" key="13">
    <source>
        <dbReference type="RuleBase" id="RU367069"/>
    </source>
</evidence>
<protein>
    <recommendedName>
        <fullName evidence="11 13">Protoporphyrinogen oxidase</fullName>
        <ecNumber evidence="4 13">1.3.3.4</ecNumber>
    </recommendedName>
</protein>
<comment type="subcellular location">
    <subcellularLocation>
        <location evidence="13">Mitochondrion inner membrane</location>
    </subcellularLocation>
</comment>
<dbReference type="PANTHER" id="PTHR42923:SF3">
    <property type="entry name" value="PROTOPORPHYRINOGEN OXIDASE"/>
    <property type="match status" value="1"/>
</dbReference>
<dbReference type="eggNOG" id="KOG1276">
    <property type="taxonomic scope" value="Eukaryota"/>
</dbReference>
<name>A0A1Q3A0N1_ZYGRO</name>
<dbReference type="OrthoDB" id="438553at2759"/>
<dbReference type="Gene3D" id="3.50.50.60">
    <property type="entry name" value="FAD/NAD(P)-binding domain"/>
    <property type="match status" value="1"/>
</dbReference>
<dbReference type="UniPathway" id="UPA00251">
    <property type="reaction ID" value="UER00324"/>
</dbReference>
<keyword evidence="5 13" id="KW-0285">Flavoprotein</keyword>
<dbReference type="SUPFAM" id="SSF51905">
    <property type="entry name" value="FAD/NAD(P)-binding domain"/>
    <property type="match status" value="1"/>
</dbReference>
<gene>
    <name evidence="15" type="ORF">ZYGR_0N06480</name>
</gene>
<evidence type="ECO:0000256" key="10">
    <source>
        <dbReference type="ARBA" id="ARBA00023244"/>
    </source>
</evidence>
<evidence type="ECO:0000256" key="6">
    <source>
        <dbReference type="ARBA" id="ARBA00022827"/>
    </source>
</evidence>
<evidence type="ECO:0000256" key="11">
    <source>
        <dbReference type="ARBA" id="ARBA00044160"/>
    </source>
</evidence>
<keyword evidence="6 13" id="KW-0274">FAD</keyword>
<dbReference type="OMA" id="EHNQAVQ"/>
<dbReference type="AlphaFoldDB" id="A0A1Q3A0N1"/>
<comment type="pathway">
    <text evidence="2 13">Porphyrin-containing compound metabolism; protoporphyrin-IX biosynthesis; protoporphyrin-IX from protoporphyrinogen-IX: step 1/1.</text>
</comment>
<evidence type="ECO:0000256" key="12">
    <source>
        <dbReference type="ARBA" id="ARBA00047554"/>
    </source>
</evidence>
<dbReference type="GO" id="GO:0004729">
    <property type="term" value="F:oxygen-dependent protoporphyrinogen oxidase activity"/>
    <property type="evidence" value="ECO:0007669"/>
    <property type="project" value="UniProtKB-UniRule"/>
</dbReference>
<dbReference type="PANTHER" id="PTHR42923">
    <property type="entry name" value="PROTOPORPHYRINOGEN OXIDASE"/>
    <property type="match status" value="1"/>
</dbReference>
<dbReference type="Pfam" id="PF01593">
    <property type="entry name" value="Amino_oxidase"/>
    <property type="match status" value="1"/>
</dbReference>
<dbReference type="SUPFAM" id="SSF54373">
    <property type="entry name" value="FAD-linked reductases, C-terminal domain"/>
    <property type="match status" value="1"/>
</dbReference>
<dbReference type="GO" id="GO:0006782">
    <property type="term" value="P:protoporphyrinogen IX biosynthetic process"/>
    <property type="evidence" value="ECO:0007669"/>
    <property type="project" value="UniProtKB-UniRule"/>
</dbReference>
<dbReference type="GO" id="GO:0005743">
    <property type="term" value="C:mitochondrial inner membrane"/>
    <property type="evidence" value="ECO:0007669"/>
    <property type="project" value="UniProtKB-SubCell"/>
</dbReference>
<evidence type="ECO:0000256" key="7">
    <source>
        <dbReference type="ARBA" id="ARBA00023002"/>
    </source>
</evidence>
<comment type="caution">
    <text evidence="15">The sequence shown here is derived from an EMBL/GenBank/DDBJ whole genome shotgun (WGS) entry which is preliminary data.</text>
</comment>
<evidence type="ECO:0000256" key="2">
    <source>
        <dbReference type="ARBA" id="ARBA00005073"/>
    </source>
</evidence>
<comment type="catalytic activity">
    <reaction evidence="12 13">
        <text>protoporphyrinogen IX + 3 O2 = protoporphyrin IX + 3 H2O2</text>
        <dbReference type="Rhea" id="RHEA:25576"/>
        <dbReference type="ChEBI" id="CHEBI:15379"/>
        <dbReference type="ChEBI" id="CHEBI:16240"/>
        <dbReference type="ChEBI" id="CHEBI:57306"/>
        <dbReference type="ChEBI" id="CHEBI:57307"/>
        <dbReference type="EC" id="1.3.3.4"/>
    </reaction>
</comment>
<organism evidence="15 16">
    <name type="scientific">Zygosaccharomyces rouxii</name>
    <dbReference type="NCBI Taxonomy" id="4956"/>
    <lineage>
        <taxon>Eukaryota</taxon>
        <taxon>Fungi</taxon>
        <taxon>Dikarya</taxon>
        <taxon>Ascomycota</taxon>
        <taxon>Saccharomycotina</taxon>
        <taxon>Saccharomycetes</taxon>
        <taxon>Saccharomycetales</taxon>
        <taxon>Saccharomycetaceae</taxon>
        <taxon>Zygosaccharomyces</taxon>
    </lineage>
</organism>
<evidence type="ECO:0000256" key="8">
    <source>
        <dbReference type="ARBA" id="ARBA00023128"/>
    </source>
</evidence>
<evidence type="ECO:0000256" key="3">
    <source>
        <dbReference type="ARBA" id="ARBA00010551"/>
    </source>
</evidence>
<evidence type="ECO:0000256" key="4">
    <source>
        <dbReference type="ARBA" id="ARBA00012867"/>
    </source>
</evidence>
<keyword evidence="9 13" id="KW-0350">Heme biosynthesis</keyword>